<protein>
    <submittedName>
        <fullName evidence="2">Uncharacterized protein</fullName>
    </submittedName>
</protein>
<dbReference type="Proteomes" id="UP000602087">
    <property type="component" value="Unassembled WGS sequence"/>
</dbReference>
<dbReference type="AlphaFoldDB" id="A0A934I4X1"/>
<comment type="caution">
    <text evidence="2">The sequence shown here is derived from an EMBL/GenBank/DDBJ whole genome shotgun (WGS) entry which is preliminary data.</text>
</comment>
<evidence type="ECO:0000313" key="2">
    <source>
        <dbReference type="EMBL" id="MBI9115278.1"/>
    </source>
</evidence>
<name>A0A934I4X1_9MICO</name>
<dbReference type="EMBL" id="JAEINH010000007">
    <property type="protein sequence ID" value="MBI9115278.1"/>
    <property type="molecule type" value="Genomic_DNA"/>
</dbReference>
<sequence>MDDPHEADSPSAEEEAQHEAEASQPPAEAVTSIPPFVMPDLTQSWSRAIASITSIPPFVMPDLTQSWSRAIASIAPSLEGLAEGLDAHRRRLLPLNLHSVDFSVEDLRRLADEGIVLWSVPRPEIAQRLIDAPTYGARREVLGRRGQAILEDCRSIAAHAAAGPYAPHARELEKAIAAGQAGYVGPAISHLASVIDTIMRNEIEESSRLRLVRHPKAQHPMDHFTELPAQSAMVFRPIWFAYRKMETEEQRTLSTSFARHGVAHDVTGRQALSFRNFVQAAMLSAALLDYLSWWSGTKTNNINSE</sequence>
<evidence type="ECO:0000256" key="1">
    <source>
        <dbReference type="SAM" id="MobiDB-lite"/>
    </source>
</evidence>
<evidence type="ECO:0000313" key="3">
    <source>
        <dbReference type="Proteomes" id="UP000602087"/>
    </source>
</evidence>
<keyword evidence="3" id="KW-1185">Reference proteome</keyword>
<proteinExistence type="predicted"/>
<feature type="region of interest" description="Disordered" evidence="1">
    <location>
        <begin position="1"/>
        <end position="32"/>
    </location>
</feature>
<reference evidence="2" key="1">
    <citation type="submission" date="2020-12" db="EMBL/GenBank/DDBJ databases">
        <title>Sanguibacter suaedae sp. nov., isolated from Suaeda aralocaspica.</title>
        <authorList>
            <person name="Ma Q."/>
        </authorList>
    </citation>
    <scope>NUCLEOTIDE SEQUENCE</scope>
    <source>
        <strain evidence="2">YZGR15</strain>
    </source>
</reference>
<gene>
    <name evidence="2" type="ORF">JAV76_09675</name>
</gene>
<dbReference type="RefSeq" id="WP_198733848.1">
    <property type="nucleotide sequence ID" value="NZ_JAEINH010000007.1"/>
</dbReference>
<accession>A0A934I4X1</accession>
<organism evidence="2 3">
    <name type="scientific">Sanguibacter suaedae</name>
    <dbReference type="NCBI Taxonomy" id="2795737"/>
    <lineage>
        <taxon>Bacteria</taxon>
        <taxon>Bacillati</taxon>
        <taxon>Actinomycetota</taxon>
        <taxon>Actinomycetes</taxon>
        <taxon>Micrococcales</taxon>
        <taxon>Sanguibacteraceae</taxon>
        <taxon>Sanguibacter</taxon>
    </lineage>
</organism>